<sequence>MTKTGRPVFHIKAQWISIDGPDGSVYYKLDNKGRLMKQNGKLAPSFCIGQMPNELREISNDANQRVQSSKKNISESGEVKSEKVINKALNDQKHISHDSDLLNNSKRPPNVETSIDNGNLADPISEEEFFNNAAFITDYGGPFDQDEDLIFDFFDLEADF</sequence>
<keyword evidence="3" id="KW-1185">Reference proteome</keyword>
<comment type="caution">
    <text evidence="2">The sequence shown here is derived from an EMBL/GenBank/DDBJ whole genome shotgun (WGS) entry which is preliminary data.</text>
</comment>
<dbReference type="EMBL" id="MLAK01000646">
    <property type="protein sequence ID" value="OHT09191.1"/>
    <property type="molecule type" value="Genomic_DNA"/>
</dbReference>
<name>A0A1J4KCP1_9EUKA</name>
<proteinExistence type="predicted"/>
<dbReference type="GeneID" id="94837022"/>
<dbReference type="AlphaFoldDB" id="A0A1J4KCP1"/>
<evidence type="ECO:0000313" key="2">
    <source>
        <dbReference type="EMBL" id="OHT09191.1"/>
    </source>
</evidence>
<dbReference type="RefSeq" id="XP_068362327.1">
    <property type="nucleotide sequence ID" value="XM_068502318.1"/>
</dbReference>
<gene>
    <name evidence="2" type="ORF">TRFO_22021</name>
</gene>
<dbReference type="VEuPathDB" id="TrichDB:TRFO_22021"/>
<feature type="region of interest" description="Disordered" evidence="1">
    <location>
        <begin position="94"/>
        <end position="117"/>
    </location>
</feature>
<evidence type="ECO:0000313" key="3">
    <source>
        <dbReference type="Proteomes" id="UP000179807"/>
    </source>
</evidence>
<protein>
    <submittedName>
        <fullName evidence="2">Uncharacterized protein</fullName>
    </submittedName>
</protein>
<accession>A0A1J4KCP1</accession>
<dbReference type="Proteomes" id="UP000179807">
    <property type="component" value="Unassembled WGS sequence"/>
</dbReference>
<evidence type="ECO:0000256" key="1">
    <source>
        <dbReference type="SAM" id="MobiDB-lite"/>
    </source>
</evidence>
<organism evidence="2 3">
    <name type="scientific">Tritrichomonas foetus</name>
    <dbReference type="NCBI Taxonomy" id="1144522"/>
    <lineage>
        <taxon>Eukaryota</taxon>
        <taxon>Metamonada</taxon>
        <taxon>Parabasalia</taxon>
        <taxon>Tritrichomonadida</taxon>
        <taxon>Tritrichomonadidae</taxon>
        <taxon>Tritrichomonas</taxon>
    </lineage>
</organism>
<feature type="compositionally biased region" description="Polar residues" evidence="1">
    <location>
        <begin position="101"/>
        <end position="117"/>
    </location>
</feature>
<feature type="region of interest" description="Disordered" evidence="1">
    <location>
        <begin position="62"/>
        <end position="81"/>
    </location>
</feature>
<reference evidence="2" key="1">
    <citation type="submission" date="2016-10" db="EMBL/GenBank/DDBJ databases">
        <authorList>
            <person name="Benchimol M."/>
            <person name="Almeida L.G."/>
            <person name="Vasconcelos A.T."/>
            <person name="Perreira-Neves A."/>
            <person name="Rosa I.A."/>
            <person name="Tasca T."/>
            <person name="Bogo M.R."/>
            <person name="de Souza W."/>
        </authorList>
    </citation>
    <scope>NUCLEOTIDE SEQUENCE [LARGE SCALE GENOMIC DNA]</scope>
    <source>
        <strain evidence="2">K</strain>
    </source>
</reference>
<feature type="compositionally biased region" description="Polar residues" evidence="1">
    <location>
        <begin position="62"/>
        <end position="75"/>
    </location>
</feature>